<protein>
    <submittedName>
        <fullName evidence="1">Uncharacterized protein</fullName>
    </submittedName>
</protein>
<dbReference type="STRING" id="320787.CA2015_2738"/>
<accession>A0A0H4PH17</accession>
<gene>
    <name evidence="1" type="ORF">CA2015_2738</name>
</gene>
<proteinExistence type="predicted"/>
<reference evidence="1 2" key="1">
    <citation type="submission" date="2015-07" db="EMBL/GenBank/DDBJ databases">
        <authorList>
            <person name="Kim K.M."/>
        </authorList>
    </citation>
    <scope>NUCLEOTIDE SEQUENCE [LARGE SCALE GENOMIC DNA]</scope>
    <source>
        <strain evidence="1 2">KCTC 12363</strain>
    </source>
</reference>
<dbReference type="EMBL" id="CP012040">
    <property type="protein sequence ID" value="AKP52148.1"/>
    <property type="molecule type" value="Genomic_DNA"/>
</dbReference>
<sequence length="60" mass="6896">MLYIESFSSNPRLNLLFLNSKEIVTQYKSQGIIGQLKSKIATKESDREMIPYPNVTLFSI</sequence>
<name>A0A0H4PH17_9BACT</name>
<organism evidence="1 2">
    <name type="scientific">Cyclobacterium amurskyense</name>
    <dbReference type="NCBI Taxonomy" id="320787"/>
    <lineage>
        <taxon>Bacteria</taxon>
        <taxon>Pseudomonadati</taxon>
        <taxon>Bacteroidota</taxon>
        <taxon>Cytophagia</taxon>
        <taxon>Cytophagales</taxon>
        <taxon>Cyclobacteriaceae</taxon>
        <taxon>Cyclobacterium</taxon>
    </lineage>
</organism>
<dbReference type="Proteomes" id="UP000036520">
    <property type="component" value="Chromosome"/>
</dbReference>
<keyword evidence="2" id="KW-1185">Reference proteome</keyword>
<dbReference type="AlphaFoldDB" id="A0A0H4PH17"/>
<evidence type="ECO:0000313" key="1">
    <source>
        <dbReference type="EMBL" id="AKP52148.1"/>
    </source>
</evidence>
<evidence type="ECO:0000313" key="2">
    <source>
        <dbReference type="Proteomes" id="UP000036520"/>
    </source>
</evidence>
<dbReference type="KEGG" id="camu:CA2015_2738"/>